<dbReference type="InterPro" id="IPR055647">
    <property type="entry name" value="DUF7223"/>
</dbReference>
<evidence type="ECO:0000259" key="3">
    <source>
        <dbReference type="Pfam" id="PF23865"/>
    </source>
</evidence>
<feature type="compositionally biased region" description="Low complexity" evidence="1">
    <location>
        <begin position="630"/>
        <end position="838"/>
    </location>
</feature>
<evidence type="ECO:0000256" key="1">
    <source>
        <dbReference type="SAM" id="MobiDB-lite"/>
    </source>
</evidence>
<dbReference type="AlphaFoldDB" id="A0A8H6FUZ1"/>
<dbReference type="OrthoDB" id="160645at2759"/>
<name>A0A8H6FUZ1_9LECA</name>
<evidence type="ECO:0000313" key="4">
    <source>
        <dbReference type="EMBL" id="KAF6235168.1"/>
    </source>
</evidence>
<reference evidence="4 5" key="1">
    <citation type="journal article" date="2020" name="Genomics">
        <title>Complete, high-quality genomes from long-read metagenomic sequencing of two wolf lichen thalli reveals enigmatic genome architecture.</title>
        <authorList>
            <person name="McKenzie S.K."/>
            <person name="Walston R.F."/>
            <person name="Allen J.L."/>
        </authorList>
    </citation>
    <scope>NUCLEOTIDE SEQUENCE [LARGE SCALE GENOMIC DNA]</scope>
    <source>
        <strain evidence="4">WasteWater2</strain>
    </source>
</reference>
<dbReference type="RefSeq" id="XP_037164546.1">
    <property type="nucleotide sequence ID" value="XM_037308703.1"/>
</dbReference>
<dbReference type="InterPro" id="IPR054293">
    <property type="entry name" value="DUF7029"/>
</dbReference>
<dbReference type="Pfam" id="PF22974">
    <property type="entry name" value="DUF7029"/>
    <property type="match status" value="1"/>
</dbReference>
<dbReference type="GeneID" id="59288455"/>
<feature type="compositionally biased region" description="Low complexity" evidence="1">
    <location>
        <begin position="875"/>
        <end position="888"/>
    </location>
</feature>
<evidence type="ECO:0000313" key="5">
    <source>
        <dbReference type="Proteomes" id="UP000578531"/>
    </source>
</evidence>
<dbReference type="Pfam" id="PF23865">
    <property type="entry name" value="DUF7223"/>
    <property type="match status" value="1"/>
</dbReference>
<accession>A0A8H6FUZ1</accession>
<feature type="compositionally biased region" description="Polar residues" evidence="1">
    <location>
        <begin position="855"/>
        <end position="867"/>
    </location>
</feature>
<feature type="domain" description="DUF7223" evidence="3">
    <location>
        <begin position="301"/>
        <end position="552"/>
    </location>
</feature>
<dbReference type="Proteomes" id="UP000578531">
    <property type="component" value="Unassembled WGS sequence"/>
</dbReference>
<feature type="domain" description="DUF7029" evidence="2">
    <location>
        <begin position="133"/>
        <end position="236"/>
    </location>
</feature>
<proteinExistence type="predicted"/>
<feature type="region of interest" description="Disordered" evidence="1">
    <location>
        <begin position="618"/>
        <end position="952"/>
    </location>
</feature>
<dbReference type="EMBL" id="JACCJC010000026">
    <property type="protein sequence ID" value="KAF6235168.1"/>
    <property type="molecule type" value="Genomic_DNA"/>
</dbReference>
<sequence length="952" mass="99675">MRQHTTSYLALPLFINIFHIQVPTCFSLTPTTNTIPWTSKAMHHIPIASLSVLALISPVLVSSNAPPQAPPPQQRTTLRPINILDYEASVGLQRRDSTDLSVLVPQNHSELVYGSPADDGRFLLANMTLHAPDGLPIVLLERFEELDVEVDCRDDEGVLSLMFGSSDAFEYAREKWGYVNKVDDGKFLLIANKDGCGPGGQRQPYVISNITDDTATLNLSLAAQAVPWSDVGGSYELDFGHAIPIRQPQQLQGRSWWDNAKNAGNDALNATEGNLDETKNASLLLSAGQQNKRTTIYTDPGADLTIDCTNCFMIGSLEVMGHLSVLDFNLRDLILIASPKSVLATLEFEASITADYESTPLNFTKELPSIPIPELGFSIPEIMTIGPSLTYTVGASGSFSGSATVDFGLQATVPDSAQIVADYSNSGASTATNFSGGQLTPKFDIKNGSASVTLSAFSQLGINFGVDLFKLGAVTVTVTVKLPEISTTLTANYDKLGACSQGVGASKTGIEIDSRVSIEVDLDMDAKLLDKGPSWSKTLFSDSKHLYSHCYPLNIPELLPEQNVTRVPTLPSAPSVSAFSSGVPAPASPTWELERRWAILPPGDRWALRSAWVPSLPTGIPSKSGLQTNSSSSSGRPGSGSSSNNGMTSTTSTTEPTSTLTTSLTNSISESLPITPSTTSTVNPTSTLATSLTTSSSEPSSLLPSTTPKTGPVSTLATSVTSSSTKSSSIAHSTFSTGESMSTSSSTDSSMLPSTTSTIKPTLTPGTSSTSSKVGLSSILSPSTPESSTMTSTLTTSSTSSEIESSSTFISSTSSSTSLNSLTTSSSSIVPSVTPSLSAQKPSHSTEADAAGNSPGVTPTTLTPSKSASKEHLKVPVPASTSASSSLLPDPGAKTAVNQPKVTHTPAEPSPKISAILPAPKPDATLSPKLAKGADKSSSNSQGHPKKHHHSR</sequence>
<comment type="caution">
    <text evidence="4">The sequence shown here is derived from an EMBL/GenBank/DDBJ whole genome shotgun (WGS) entry which is preliminary data.</text>
</comment>
<organism evidence="4 5">
    <name type="scientific">Letharia columbiana</name>
    <dbReference type="NCBI Taxonomy" id="112416"/>
    <lineage>
        <taxon>Eukaryota</taxon>
        <taxon>Fungi</taxon>
        <taxon>Dikarya</taxon>
        <taxon>Ascomycota</taxon>
        <taxon>Pezizomycotina</taxon>
        <taxon>Lecanoromycetes</taxon>
        <taxon>OSLEUM clade</taxon>
        <taxon>Lecanoromycetidae</taxon>
        <taxon>Lecanorales</taxon>
        <taxon>Lecanorineae</taxon>
        <taxon>Parmeliaceae</taxon>
        <taxon>Letharia</taxon>
    </lineage>
</organism>
<protein>
    <submittedName>
        <fullName evidence="4">Uncharacterized protein</fullName>
    </submittedName>
</protein>
<evidence type="ECO:0000259" key="2">
    <source>
        <dbReference type="Pfam" id="PF22974"/>
    </source>
</evidence>
<keyword evidence="5" id="KW-1185">Reference proteome</keyword>
<gene>
    <name evidence="4" type="ORF">HO173_006797</name>
</gene>